<dbReference type="EMBL" id="KK104740">
    <property type="protein sequence ID" value="KIY93479.1"/>
    <property type="molecule type" value="Genomic_DNA"/>
</dbReference>
<dbReference type="STRING" id="145388.A0A0D2LNU9"/>
<dbReference type="GeneID" id="25732051"/>
<dbReference type="Pfam" id="PF00294">
    <property type="entry name" value="PfkB"/>
    <property type="match status" value="1"/>
</dbReference>
<gene>
    <name evidence="13" type="ORF">MNEG_14484</name>
</gene>
<evidence type="ECO:0000256" key="6">
    <source>
        <dbReference type="ARBA" id="ARBA00022726"/>
    </source>
</evidence>
<keyword evidence="6 10" id="KW-0660">Purine salvage</keyword>
<feature type="domain" description="Carbohydrate kinase PfkB" evidence="12">
    <location>
        <begin position="27"/>
        <end position="208"/>
    </location>
</feature>
<evidence type="ECO:0000256" key="2">
    <source>
        <dbReference type="ARBA" id="ARBA00004801"/>
    </source>
</evidence>
<dbReference type="GO" id="GO:0005829">
    <property type="term" value="C:cytosol"/>
    <property type="evidence" value="ECO:0007669"/>
    <property type="project" value="TreeGrafter"/>
</dbReference>
<evidence type="ECO:0000259" key="12">
    <source>
        <dbReference type="Pfam" id="PF00294"/>
    </source>
</evidence>
<sequence length="228" mass="24302">MPAGLVGSLLGLGNPLLDISAVVDQAFLDKYDLKLANQILAEDKHIPMYKELVASSGVEYIAGGATQNSIRVAQWMLQVAGATAYMGCVGNDEFAKTMTDTAAKDGVNVRYMVDEATPTGTCAVCIIGGERSLVANLAAANNFKADHLQKPENWALLEAARVVYSAGFFITVSPESILASAKHCAENDKIYSMNLSAPFIMQARGAARSTAPRHPRLPFSPRRLGLLG</sequence>
<evidence type="ECO:0000256" key="5">
    <source>
        <dbReference type="ARBA" id="ARBA00022679"/>
    </source>
</evidence>
<keyword evidence="7 10" id="KW-0547">Nucleotide-binding</keyword>
<dbReference type="KEGG" id="mng:MNEG_14484"/>
<proteinExistence type="inferred from homology"/>
<keyword evidence="8 10" id="KW-0418">Kinase</keyword>
<evidence type="ECO:0000256" key="8">
    <source>
        <dbReference type="ARBA" id="ARBA00022777"/>
    </source>
</evidence>
<evidence type="ECO:0000256" key="9">
    <source>
        <dbReference type="ARBA" id="ARBA00022840"/>
    </source>
</evidence>
<dbReference type="PANTHER" id="PTHR45769">
    <property type="entry name" value="ADENOSINE KINASE"/>
    <property type="match status" value="1"/>
</dbReference>
<feature type="region of interest" description="Disordered" evidence="11">
    <location>
        <begin position="209"/>
        <end position="228"/>
    </location>
</feature>
<protein>
    <recommendedName>
        <fullName evidence="4 10">Adenosine kinase</fullName>
        <shortName evidence="10">AK</shortName>
        <ecNumber evidence="4 10">2.7.1.20</ecNumber>
    </recommendedName>
    <alternativeName>
        <fullName evidence="10">Adenosine 5'-phosphotransferase</fullName>
    </alternativeName>
</protein>
<dbReference type="GO" id="GO:0044209">
    <property type="term" value="P:AMP salvage"/>
    <property type="evidence" value="ECO:0007669"/>
    <property type="project" value="UniProtKB-UniRule"/>
</dbReference>
<dbReference type="PANTHER" id="PTHR45769:SF3">
    <property type="entry name" value="ADENOSINE KINASE"/>
    <property type="match status" value="1"/>
</dbReference>
<dbReference type="EC" id="2.7.1.20" evidence="4 10"/>
<dbReference type="SUPFAM" id="SSF53613">
    <property type="entry name" value="Ribokinase-like"/>
    <property type="match status" value="1"/>
</dbReference>
<dbReference type="Proteomes" id="UP000054498">
    <property type="component" value="Unassembled WGS sequence"/>
</dbReference>
<dbReference type="InterPro" id="IPR011611">
    <property type="entry name" value="PfkB_dom"/>
</dbReference>
<dbReference type="InterPro" id="IPR029056">
    <property type="entry name" value="Ribokinase-like"/>
</dbReference>
<comment type="pathway">
    <text evidence="2 10">Purine metabolism; AMP biosynthesis via salvage pathway; AMP from adenosine: step 1/1.</text>
</comment>
<dbReference type="OrthoDB" id="432447at2759"/>
<dbReference type="UniPathway" id="UPA00588">
    <property type="reaction ID" value="UER00659"/>
</dbReference>
<accession>A0A0D2LNU9</accession>
<dbReference type="GO" id="GO:0004001">
    <property type="term" value="F:adenosine kinase activity"/>
    <property type="evidence" value="ECO:0007669"/>
    <property type="project" value="UniProtKB-UniRule"/>
</dbReference>
<dbReference type="GO" id="GO:0005634">
    <property type="term" value="C:nucleus"/>
    <property type="evidence" value="ECO:0007669"/>
    <property type="project" value="TreeGrafter"/>
</dbReference>
<dbReference type="PRINTS" id="PR00989">
    <property type="entry name" value="ADENOKINASE"/>
</dbReference>
<organism evidence="13 14">
    <name type="scientific">Monoraphidium neglectum</name>
    <dbReference type="NCBI Taxonomy" id="145388"/>
    <lineage>
        <taxon>Eukaryota</taxon>
        <taxon>Viridiplantae</taxon>
        <taxon>Chlorophyta</taxon>
        <taxon>core chlorophytes</taxon>
        <taxon>Chlorophyceae</taxon>
        <taxon>CS clade</taxon>
        <taxon>Sphaeropleales</taxon>
        <taxon>Selenastraceae</taxon>
        <taxon>Monoraphidium</taxon>
    </lineage>
</organism>
<evidence type="ECO:0000256" key="11">
    <source>
        <dbReference type="SAM" id="MobiDB-lite"/>
    </source>
</evidence>
<reference evidence="13 14" key="1">
    <citation type="journal article" date="2013" name="BMC Genomics">
        <title>Reconstruction of the lipid metabolism for the microalga Monoraphidium neglectum from its genome sequence reveals characteristics suitable for biofuel production.</title>
        <authorList>
            <person name="Bogen C."/>
            <person name="Al-Dilaimi A."/>
            <person name="Albersmeier A."/>
            <person name="Wichmann J."/>
            <person name="Grundmann M."/>
            <person name="Rupp O."/>
            <person name="Lauersen K.J."/>
            <person name="Blifernez-Klassen O."/>
            <person name="Kalinowski J."/>
            <person name="Goesmann A."/>
            <person name="Mussgnug J.H."/>
            <person name="Kruse O."/>
        </authorList>
    </citation>
    <scope>NUCLEOTIDE SEQUENCE [LARGE SCALE GENOMIC DNA]</scope>
    <source>
        <strain evidence="13 14">SAG 48.87</strain>
    </source>
</reference>
<dbReference type="GO" id="GO:0005524">
    <property type="term" value="F:ATP binding"/>
    <property type="evidence" value="ECO:0007669"/>
    <property type="project" value="UniProtKB-UniRule"/>
</dbReference>
<name>A0A0D2LNU9_9CHLO</name>
<dbReference type="InterPro" id="IPR001805">
    <property type="entry name" value="Adenokinase"/>
</dbReference>
<dbReference type="GO" id="GO:0006166">
    <property type="term" value="P:purine ribonucleoside salvage"/>
    <property type="evidence" value="ECO:0007669"/>
    <property type="project" value="UniProtKB-KW"/>
</dbReference>
<evidence type="ECO:0000256" key="7">
    <source>
        <dbReference type="ARBA" id="ARBA00022741"/>
    </source>
</evidence>
<evidence type="ECO:0000313" key="13">
    <source>
        <dbReference type="EMBL" id="KIY93479.1"/>
    </source>
</evidence>
<dbReference type="Gene3D" id="3.30.1110.10">
    <property type="match status" value="1"/>
</dbReference>
<keyword evidence="9 10" id="KW-0067">ATP-binding</keyword>
<comment type="similarity">
    <text evidence="3 10">Belongs to the carbohydrate kinase PfkB family.</text>
</comment>
<dbReference type="Gene3D" id="3.40.1190.20">
    <property type="match status" value="1"/>
</dbReference>
<dbReference type="GO" id="GO:0006144">
    <property type="term" value="P:purine nucleobase metabolic process"/>
    <property type="evidence" value="ECO:0007669"/>
    <property type="project" value="TreeGrafter"/>
</dbReference>
<comment type="catalytic activity">
    <reaction evidence="10">
        <text>adenosine + ATP = AMP + ADP + H(+)</text>
        <dbReference type="Rhea" id="RHEA:20824"/>
        <dbReference type="ChEBI" id="CHEBI:15378"/>
        <dbReference type="ChEBI" id="CHEBI:16335"/>
        <dbReference type="ChEBI" id="CHEBI:30616"/>
        <dbReference type="ChEBI" id="CHEBI:456215"/>
        <dbReference type="ChEBI" id="CHEBI:456216"/>
        <dbReference type="EC" id="2.7.1.20"/>
    </reaction>
</comment>
<dbReference type="RefSeq" id="XP_013892499.1">
    <property type="nucleotide sequence ID" value="XM_014037045.1"/>
</dbReference>
<dbReference type="CDD" id="cd01168">
    <property type="entry name" value="adenosine_kinase"/>
    <property type="match status" value="1"/>
</dbReference>
<dbReference type="AlphaFoldDB" id="A0A0D2LNU9"/>
<keyword evidence="5 10" id="KW-0808">Transferase</keyword>
<evidence type="ECO:0000256" key="10">
    <source>
        <dbReference type="RuleBase" id="RU368116"/>
    </source>
</evidence>
<comment type="function">
    <text evidence="10">ATP dependent phosphorylation of adenosine and other related nucleoside analogs to monophosphate derivatives.</text>
</comment>
<keyword evidence="14" id="KW-1185">Reference proteome</keyword>
<evidence type="ECO:0000256" key="3">
    <source>
        <dbReference type="ARBA" id="ARBA00010688"/>
    </source>
</evidence>
<evidence type="ECO:0000256" key="1">
    <source>
        <dbReference type="ARBA" id="ARBA00001946"/>
    </source>
</evidence>
<comment type="cofactor">
    <cofactor evidence="1 10">
        <name>Mg(2+)</name>
        <dbReference type="ChEBI" id="CHEBI:18420"/>
    </cofactor>
</comment>
<evidence type="ECO:0000256" key="4">
    <source>
        <dbReference type="ARBA" id="ARBA00012119"/>
    </source>
</evidence>
<keyword evidence="10" id="KW-0460">Magnesium</keyword>
<evidence type="ECO:0000313" key="14">
    <source>
        <dbReference type="Proteomes" id="UP000054498"/>
    </source>
</evidence>